<sequence length="108" mass="12349">MIETINFLKDLGVSLYVICMFIGFVSGFFVRDKYFADSREIKITCLPKEYVAFNVLITKKGDKTKDVLCTNLENGKCILNTKPCKFYPLSFFGKIRAKITPTKNQTTI</sequence>
<keyword evidence="3" id="KW-1185">Reference proteome</keyword>
<evidence type="ECO:0000256" key="1">
    <source>
        <dbReference type="SAM" id="Phobius"/>
    </source>
</evidence>
<keyword evidence="1" id="KW-0472">Membrane</keyword>
<comment type="caution">
    <text evidence="2">The sequence shown here is derived from an EMBL/GenBank/DDBJ whole genome shotgun (WGS) entry which is preliminary data.</text>
</comment>
<dbReference type="Proteomes" id="UP000249746">
    <property type="component" value="Unassembled WGS sequence"/>
</dbReference>
<feature type="transmembrane region" description="Helical" evidence="1">
    <location>
        <begin position="12"/>
        <end position="30"/>
    </location>
</feature>
<evidence type="ECO:0000313" key="3">
    <source>
        <dbReference type="Proteomes" id="UP000249746"/>
    </source>
</evidence>
<keyword evidence="1" id="KW-1133">Transmembrane helix</keyword>
<reference evidence="2 3" key="1">
    <citation type="submission" date="2017-03" db="EMBL/GenBank/DDBJ databases">
        <title>Genomic and clinical evidence uncovers the enterohepatic species Helicobacter valdiviensis as a potential human intestinal pathogen.</title>
        <authorList>
            <person name="Fresia P."/>
            <person name="Jara R."/>
            <person name="Sierra R."/>
            <person name="Ferres I."/>
            <person name="Greif G."/>
            <person name="Iraola G."/>
            <person name="Collado L."/>
        </authorList>
    </citation>
    <scope>NUCLEOTIDE SEQUENCE [LARGE SCALE GENOMIC DNA]</scope>
    <source>
        <strain evidence="2 3">WBE14</strain>
    </source>
</reference>
<dbReference type="AlphaFoldDB" id="A0A2W6MTB2"/>
<name>A0A2W6MTB2_9HELI</name>
<organism evidence="2 3">
    <name type="scientific">Helicobacter valdiviensis</name>
    <dbReference type="NCBI Taxonomy" id="1458358"/>
    <lineage>
        <taxon>Bacteria</taxon>
        <taxon>Pseudomonadati</taxon>
        <taxon>Campylobacterota</taxon>
        <taxon>Epsilonproteobacteria</taxon>
        <taxon>Campylobacterales</taxon>
        <taxon>Helicobacteraceae</taxon>
        <taxon>Helicobacter</taxon>
    </lineage>
</organism>
<gene>
    <name evidence="2" type="ORF">B6S12_07600</name>
</gene>
<evidence type="ECO:0000313" key="2">
    <source>
        <dbReference type="EMBL" id="PZT47717.1"/>
    </source>
</evidence>
<dbReference type="EMBL" id="NBIU01000023">
    <property type="protein sequence ID" value="PZT47717.1"/>
    <property type="molecule type" value="Genomic_DNA"/>
</dbReference>
<proteinExistence type="predicted"/>
<keyword evidence="1" id="KW-0812">Transmembrane</keyword>
<dbReference type="RefSeq" id="WP_111230207.1">
    <property type="nucleotide sequence ID" value="NZ_NBIU01000023.1"/>
</dbReference>
<protein>
    <submittedName>
        <fullName evidence="2">Uncharacterized protein</fullName>
    </submittedName>
</protein>
<accession>A0A2W6MTB2</accession>